<dbReference type="AlphaFoldDB" id="A0A0A9FDM3"/>
<proteinExistence type="predicted"/>
<dbReference type="EMBL" id="GBRH01187439">
    <property type="protein sequence ID" value="JAE10457.1"/>
    <property type="molecule type" value="Transcribed_RNA"/>
</dbReference>
<name>A0A0A9FDM3_ARUDO</name>
<protein>
    <submittedName>
        <fullName evidence="1">Uncharacterized protein</fullName>
    </submittedName>
</protein>
<reference evidence="1" key="1">
    <citation type="submission" date="2014-09" db="EMBL/GenBank/DDBJ databases">
        <authorList>
            <person name="Magalhaes I.L.F."/>
            <person name="Oliveira U."/>
            <person name="Santos F.R."/>
            <person name="Vidigal T.H.D.A."/>
            <person name="Brescovit A.D."/>
            <person name="Santos A.J."/>
        </authorList>
    </citation>
    <scope>NUCLEOTIDE SEQUENCE</scope>
    <source>
        <tissue evidence="1">Shoot tissue taken approximately 20 cm above the soil surface</tissue>
    </source>
</reference>
<accession>A0A0A9FDM3</accession>
<sequence length="37" mass="4303">MFDMFPIIVSGKQSFIAFALYETDAIFCYGMNFTRLN</sequence>
<reference evidence="1" key="2">
    <citation type="journal article" date="2015" name="Data Brief">
        <title>Shoot transcriptome of the giant reed, Arundo donax.</title>
        <authorList>
            <person name="Barrero R.A."/>
            <person name="Guerrero F.D."/>
            <person name="Moolhuijzen P."/>
            <person name="Goolsby J.A."/>
            <person name="Tidwell J."/>
            <person name="Bellgard S.E."/>
            <person name="Bellgard M.I."/>
        </authorList>
    </citation>
    <scope>NUCLEOTIDE SEQUENCE</scope>
    <source>
        <tissue evidence="1">Shoot tissue taken approximately 20 cm above the soil surface</tissue>
    </source>
</reference>
<evidence type="ECO:0000313" key="1">
    <source>
        <dbReference type="EMBL" id="JAE10457.1"/>
    </source>
</evidence>
<organism evidence="1">
    <name type="scientific">Arundo donax</name>
    <name type="common">Giant reed</name>
    <name type="synonym">Donax arundinaceus</name>
    <dbReference type="NCBI Taxonomy" id="35708"/>
    <lineage>
        <taxon>Eukaryota</taxon>
        <taxon>Viridiplantae</taxon>
        <taxon>Streptophyta</taxon>
        <taxon>Embryophyta</taxon>
        <taxon>Tracheophyta</taxon>
        <taxon>Spermatophyta</taxon>
        <taxon>Magnoliopsida</taxon>
        <taxon>Liliopsida</taxon>
        <taxon>Poales</taxon>
        <taxon>Poaceae</taxon>
        <taxon>PACMAD clade</taxon>
        <taxon>Arundinoideae</taxon>
        <taxon>Arundineae</taxon>
        <taxon>Arundo</taxon>
    </lineage>
</organism>